<dbReference type="Proteomes" id="UP001317629">
    <property type="component" value="Chromosome"/>
</dbReference>
<dbReference type="InterPro" id="IPR028250">
    <property type="entry name" value="DsbDN"/>
</dbReference>
<accession>A0ABM8E515</accession>
<evidence type="ECO:0000313" key="3">
    <source>
        <dbReference type="EMBL" id="BDV33066.1"/>
    </source>
</evidence>
<feature type="signal peptide" evidence="1">
    <location>
        <begin position="1"/>
        <end position="22"/>
    </location>
</feature>
<protein>
    <submittedName>
        <fullName evidence="3">Protein involved in C cytochrome biogenesis</fullName>
    </submittedName>
</protein>
<keyword evidence="1" id="KW-0732">Signal</keyword>
<sequence>MRVFFACTATLAAALAFAPARAAEPAFATAPAKGTVSAVRLLSAGPLEGAAYRAGVEISLAPKTATYWRQPGEAGSPPVFDFSKSINVAKVETAFPTPKHLDEAGTIVAGYDETVIFPLKVTPKDPKAPVTLALDLDYAACGKICLPAKAGLSLALPQSGASPFASVINAAEKRVPVKISGAEAAKRLSLKKDGDSWRLSVTGPGRVQDVFAEVADPLFIESKREGANFALTLFSTGPKPKSANATLTIITEREAFEAPAHLE</sequence>
<feature type="chain" id="PRO_5046219738" evidence="1">
    <location>
        <begin position="23"/>
        <end position="263"/>
    </location>
</feature>
<proteinExistence type="predicted"/>
<evidence type="ECO:0000256" key="1">
    <source>
        <dbReference type="SAM" id="SignalP"/>
    </source>
</evidence>
<keyword evidence="4" id="KW-1185">Reference proteome</keyword>
<evidence type="ECO:0000259" key="2">
    <source>
        <dbReference type="Pfam" id="PF11412"/>
    </source>
</evidence>
<dbReference type="Pfam" id="PF11412">
    <property type="entry name" value="DsbD_N"/>
    <property type="match status" value="1"/>
</dbReference>
<organism evidence="3 4">
    <name type="scientific">Methylocystis iwaonis</name>
    <dbReference type="NCBI Taxonomy" id="2885079"/>
    <lineage>
        <taxon>Bacteria</taxon>
        <taxon>Pseudomonadati</taxon>
        <taxon>Pseudomonadota</taxon>
        <taxon>Alphaproteobacteria</taxon>
        <taxon>Hyphomicrobiales</taxon>
        <taxon>Methylocystaceae</taxon>
        <taxon>Methylocystis</taxon>
    </lineage>
</organism>
<gene>
    <name evidence="3" type="ORF">SS37A_05950</name>
</gene>
<evidence type="ECO:0000313" key="4">
    <source>
        <dbReference type="Proteomes" id="UP001317629"/>
    </source>
</evidence>
<name>A0ABM8E515_9HYPH</name>
<feature type="domain" description="Thiol:disulfide interchange protein DsbD N-terminal" evidence="2">
    <location>
        <begin position="49"/>
        <end position="152"/>
    </location>
</feature>
<dbReference type="EMBL" id="AP027142">
    <property type="protein sequence ID" value="BDV33066.1"/>
    <property type="molecule type" value="Genomic_DNA"/>
</dbReference>
<reference evidence="3 4" key="1">
    <citation type="journal article" date="2023" name="Int. J. Syst. Evol. Microbiol.">
        <title>Methylocystis iwaonis sp. nov., a type II methane-oxidizing bacterium from surface soil of a rice paddy field in Japan, and emended description of the genus Methylocystis (ex Whittenbury et al. 1970) Bowman et al. 1993.</title>
        <authorList>
            <person name="Kaise H."/>
            <person name="Sawadogo J.B."/>
            <person name="Alam M.S."/>
            <person name="Ueno C."/>
            <person name="Dianou D."/>
            <person name="Shinjo R."/>
            <person name="Asakawa S."/>
        </authorList>
    </citation>
    <scope>NUCLEOTIDE SEQUENCE [LARGE SCALE GENOMIC DNA]</scope>
    <source>
        <strain evidence="3 4">SS37A-Re</strain>
    </source>
</reference>